<evidence type="ECO:0000313" key="3">
    <source>
        <dbReference type="Proteomes" id="UP000824120"/>
    </source>
</evidence>
<dbReference type="Proteomes" id="UP000824120">
    <property type="component" value="Chromosome 4"/>
</dbReference>
<comment type="caution">
    <text evidence="2">The sequence shown here is derived from an EMBL/GenBank/DDBJ whole genome shotgun (WGS) entry which is preliminary data.</text>
</comment>
<dbReference type="EMBL" id="JACXVP010000004">
    <property type="protein sequence ID" value="KAG5611863.1"/>
    <property type="molecule type" value="Genomic_DNA"/>
</dbReference>
<dbReference type="Pfam" id="PF04446">
    <property type="entry name" value="Thg1"/>
    <property type="match status" value="2"/>
</dbReference>
<dbReference type="AlphaFoldDB" id="A0A9J5ZII9"/>
<name>A0A9J5ZII9_SOLCO</name>
<evidence type="ECO:0000313" key="2">
    <source>
        <dbReference type="EMBL" id="KAG5611863.1"/>
    </source>
</evidence>
<sequence>MASNRYEYVKWFEVKDEVMYPNIIVVQIDGRDFGCFSEKHGFEKSNDDKVLNLMNVCANKRHLGMANNKYEYVKCFEVDDEVMYPNIIVVQIDGRDFGSFSEKHGFEKPNDDKALNLINDCAFKTVIPFFFPLEKLDSVIQRFMQFCFEEGNHSLPEASKLVFSGKSEKEAKEILKVL</sequence>
<feature type="domain" description="tRNAHis guanylyltransferase catalytic" evidence="1">
    <location>
        <begin position="70"/>
        <end position="126"/>
    </location>
</feature>
<gene>
    <name evidence="2" type="ORF">H5410_023144</name>
</gene>
<organism evidence="2 3">
    <name type="scientific">Solanum commersonii</name>
    <name type="common">Commerson's wild potato</name>
    <name type="synonym">Commerson's nightshade</name>
    <dbReference type="NCBI Taxonomy" id="4109"/>
    <lineage>
        <taxon>Eukaryota</taxon>
        <taxon>Viridiplantae</taxon>
        <taxon>Streptophyta</taxon>
        <taxon>Embryophyta</taxon>
        <taxon>Tracheophyta</taxon>
        <taxon>Spermatophyta</taxon>
        <taxon>Magnoliopsida</taxon>
        <taxon>eudicotyledons</taxon>
        <taxon>Gunneridae</taxon>
        <taxon>Pentapetalae</taxon>
        <taxon>asterids</taxon>
        <taxon>lamiids</taxon>
        <taxon>Solanales</taxon>
        <taxon>Solanaceae</taxon>
        <taxon>Solanoideae</taxon>
        <taxon>Solaneae</taxon>
        <taxon>Solanum</taxon>
    </lineage>
</organism>
<feature type="domain" description="tRNAHis guanylyltransferase catalytic" evidence="1">
    <location>
        <begin position="6"/>
        <end position="60"/>
    </location>
</feature>
<dbReference type="Gene3D" id="3.30.70.3000">
    <property type="match status" value="2"/>
</dbReference>
<dbReference type="InterPro" id="IPR007537">
    <property type="entry name" value="tRNAHis_GuaTrfase_Thg1"/>
</dbReference>
<dbReference type="InterPro" id="IPR024956">
    <property type="entry name" value="tRNAHis_GuaTrfase_cat"/>
</dbReference>
<reference evidence="2 3" key="1">
    <citation type="submission" date="2020-09" db="EMBL/GenBank/DDBJ databases">
        <title>De no assembly of potato wild relative species, Solanum commersonii.</title>
        <authorList>
            <person name="Cho K."/>
        </authorList>
    </citation>
    <scope>NUCLEOTIDE SEQUENCE [LARGE SCALE GENOMIC DNA]</scope>
    <source>
        <strain evidence="2">LZ3.2</strain>
        <tissue evidence="2">Leaf</tissue>
    </source>
</reference>
<proteinExistence type="predicted"/>
<dbReference type="InterPro" id="IPR038469">
    <property type="entry name" value="tRNAHis_GuaTrfase_Thg1_sf"/>
</dbReference>
<protein>
    <recommendedName>
        <fullName evidence="1">tRNAHis guanylyltransferase catalytic domain-containing protein</fullName>
    </recommendedName>
</protein>
<keyword evidence="3" id="KW-1185">Reference proteome</keyword>
<dbReference type="GO" id="GO:0006400">
    <property type="term" value="P:tRNA modification"/>
    <property type="evidence" value="ECO:0007669"/>
    <property type="project" value="InterPro"/>
</dbReference>
<dbReference type="GO" id="GO:0008193">
    <property type="term" value="F:tRNA guanylyltransferase activity"/>
    <property type="evidence" value="ECO:0007669"/>
    <property type="project" value="InterPro"/>
</dbReference>
<dbReference type="OrthoDB" id="62560at2759"/>
<dbReference type="PANTHER" id="PTHR12729">
    <property type="entry name" value="TRNA(HIS) GUANYLYLTRANSFERASE-RELATED"/>
    <property type="match status" value="1"/>
</dbReference>
<dbReference type="PANTHER" id="PTHR12729:SF6">
    <property type="entry name" value="TRNA(HIS) GUANYLYLTRANSFERASE-RELATED"/>
    <property type="match status" value="1"/>
</dbReference>
<evidence type="ECO:0000259" key="1">
    <source>
        <dbReference type="Pfam" id="PF04446"/>
    </source>
</evidence>
<dbReference type="GO" id="GO:0000287">
    <property type="term" value="F:magnesium ion binding"/>
    <property type="evidence" value="ECO:0007669"/>
    <property type="project" value="InterPro"/>
</dbReference>
<accession>A0A9J5ZII9</accession>